<name>A0A8H9M2C5_9ALTE</name>
<reference evidence="1" key="1">
    <citation type="journal article" date="2014" name="Int. J. Syst. Evol. Microbiol.">
        <title>Complete genome sequence of Corynebacterium casei LMG S-19264T (=DSM 44701T), isolated from a smear-ripened cheese.</title>
        <authorList>
            <consortium name="US DOE Joint Genome Institute (JGI-PGF)"/>
            <person name="Walter F."/>
            <person name="Albersmeier A."/>
            <person name="Kalinowski J."/>
            <person name="Ruckert C."/>
        </authorList>
    </citation>
    <scope>NUCLEOTIDE SEQUENCE</scope>
    <source>
        <strain evidence="1">KCTC 32337</strain>
    </source>
</reference>
<comment type="caution">
    <text evidence="1">The sequence shown here is derived from an EMBL/GenBank/DDBJ whole genome shotgun (WGS) entry which is preliminary data.</text>
</comment>
<dbReference type="AlphaFoldDB" id="A0A8H9M2C5"/>
<dbReference type="EMBL" id="BMZC01000002">
    <property type="protein sequence ID" value="GGZ51587.1"/>
    <property type="molecule type" value="Genomic_DNA"/>
</dbReference>
<dbReference type="RefSeq" id="WP_191865313.1">
    <property type="nucleotide sequence ID" value="NZ_BMZC01000002.1"/>
</dbReference>
<accession>A0A8H9M2C5</accession>
<proteinExistence type="predicted"/>
<organism evidence="1 2">
    <name type="scientific">Paraglaciecola chathamensis</name>
    <dbReference type="NCBI Taxonomy" id="368405"/>
    <lineage>
        <taxon>Bacteria</taxon>
        <taxon>Pseudomonadati</taxon>
        <taxon>Pseudomonadota</taxon>
        <taxon>Gammaproteobacteria</taxon>
        <taxon>Alteromonadales</taxon>
        <taxon>Alteromonadaceae</taxon>
        <taxon>Paraglaciecola</taxon>
    </lineage>
</organism>
<reference evidence="1" key="2">
    <citation type="submission" date="2020-09" db="EMBL/GenBank/DDBJ databases">
        <authorList>
            <person name="Sun Q."/>
            <person name="Kim S."/>
        </authorList>
    </citation>
    <scope>NUCLEOTIDE SEQUENCE</scope>
    <source>
        <strain evidence="1">KCTC 32337</strain>
    </source>
</reference>
<gene>
    <name evidence="1" type="ORF">GCM10011274_06900</name>
</gene>
<dbReference type="Proteomes" id="UP000622604">
    <property type="component" value="Unassembled WGS sequence"/>
</dbReference>
<evidence type="ECO:0000313" key="1">
    <source>
        <dbReference type="EMBL" id="GGZ51587.1"/>
    </source>
</evidence>
<sequence length="662" mass="71127">MKYSKIAIAVSATVLLNGCLEVEDKNNSEVVNALQQQNEILSEQDQKKSVTVRGLIVNSRDSEPVSSAKITVKTGVETIAEGIVGADGKFSISDLPSNSDLDLIVTSDSDEFMSRAFFFNTEFSEGSNNQQDIGILGVSEAVDVSFTVLNGADNTPVTDLVFKADSSSPSYSGVSSSTFEYLHLSTFDEVNGIYNMTLPRYIDVAATASLDVNKDGEPDYVLESLPFSSGNNITFFSANEGGANEIYLLTADDAAPEEVEYRVALVDEFGDPLLGATVLVNDQYNDDVSATYDAEAGEYVISAAFVQSLSIQIPAFSVGEINYQSASINIGEQNDGRLSVYYSGAADYASYYVSSDTESLSFAIQPQEIVNNVSELEAVLVSEPSKMDSSWNVFYSQSVAVEVSDVTLTNLDAFTVTKGNASTDDLVLAGTTSIVGGIDMAVSVALSKNDTRLTVSPDSLLVAGDSYQYTVGTIEVVATGQTIDLASDSKQFTVPANEEAVFDIAQVRLDNNNYTTNGNAITAQNTAGEASTPFDYDRNVYLVLPSTVNSLQSFTMRRVSIVEDGSSALSTETYNLVENGNVQLNSSALVALAQNETLYTDNINFSIYDGMNLPDVAKAYMRQMYIYLSDSTSSNENSATFEYAYETKSGDVVTGNIKLNVE</sequence>
<evidence type="ECO:0000313" key="2">
    <source>
        <dbReference type="Proteomes" id="UP000622604"/>
    </source>
</evidence>
<protein>
    <submittedName>
        <fullName evidence="1">Uncharacterized protein</fullName>
    </submittedName>
</protein>